<gene>
    <name evidence="2" type="ORF">Athens101428_152</name>
</gene>
<dbReference type="Pfam" id="PF00534">
    <property type="entry name" value="Glycos_transf_1"/>
    <property type="match status" value="1"/>
</dbReference>
<accession>A0A554LPK5</accession>
<evidence type="ECO:0000313" key="3">
    <source>
        <dbReference type="Proteomes" id="UP000316495"/>
    </source>
</evidence>
<dbReference type="GO" id="GO:0016757">
    <property type="term" value="F:glycosyltransferase activity"/>
    <property type="evidence" value="ECO:0007669"/>
    <property type="project" value="InterPro"/>
</dbReference>
<dbReference type="SUPFAM" id="SSF53756">
    <property type="entry name" value="UDP-Glycosyltransferase/glycogen phosphorylase"/>
    <property type="match status" value="1"/>
</dbReference>
<dbReference type="Gene3D" id="3.40.50.2000">
    <property type="entry name" value="Glycogen Phosphorylase B"/>
    <property type="match status" value="2"/>
</dbReference>
<dbReference type="AlphaFoldDB" id="A0A554LPK5"/>
<evidence type="ECO:0000313" key="2">
    <source>
        <dbReference type="EMBL" id="TSC94811.1"/>
    </source>
</evidence>
<evidence type="ECO:0000259" key="1">
    <source>
        <dbReference type="Pfam" id="PF00534"/>
    </source>
</evidence>
<proteinExistence type="predicted"/>
<dbReference type="EMBL" id="VMGN01000006">
    <property type="protein sequence ID" value="TSC94811.1"/>
    <property type="molecule type" value="Genomic_DNA"/>
</dbReference>
<sequence>KIGGAEKVLQTIHKIFPDAPIYTLLYDKVGTKREFCRPDYKIITSGLQKLPGFIRRRHRHLLSKFPQAIENFDFSDFDAVISSSNSFAHGVITRPKTLHITYCYSPTRYLWDWSSEYLKENKVGFGLKGMYIRHILSKQRVWDFLASKRTDKFIAISRTVANRIKKYYKIDSEIIYPPVEIEELLDNEETPENYYLIVSRLTQYKKIDLAILAFNKLKLPLYIVGEGSDYSRLRSMAKNNIKFLGWVSEKEKISIIKKCKAFVFPGVDDFGIAPVEAMAAGRPVIAFADGGATETILEGKTGEFFSDSNNPDDLISVVKKMEKNYQSYKGVDCKNQAKKFSEEKFIEQFNQFVEKEYKNFTSKVNQI</sequence>
<organism evidence="2 3">
    <name type="scientific">Candidatus Berkelbacteria bacterium Athens1014_28</name>
    <dbReference type="NCBI Taxonomy" id="2017145"/>
    <lineage>
        <taxon>Bacteria</taxon>
        <taxon>Candidatus Berkelbacteria</taxon>
    </lineage>
</organism>
<dbReference type="PANTHER" id="PTHR12526">
    <property type="entry name" value="GLYCOSYLTRANSFERASE"/>
    <property type="match status" value="1"/>
</dbReference>
<feature type="non-terminal residue" evidence="2">
    <location>
        <position position="1"/>
    </location>
</feature>
<comment type="caution">
    <text evidence="2">The sequence shown here is derived from an EMBL/GenBank/DDBJ whole genome shotgun (WGS) entry which is preliminary data.</text>
</comment>
<reference evidence="2 3" key="1">
    <citation type="submission" date="2017-07" db="EMBL/GenBank/DDBJ databases">
        <title>Mechanisms for carbon and nitrogen cycling indicate functional differentiation within the Candidate Phyla Radiation.</title>
        <authorList>
            <person name="Danczak R.E."/>
            <person name="Johnston M.D."/>
            <person name="Kenah C."/>
            <person name="Slattery M."/>
            <person name="Wrighton K.C."/>
            <person name="Wilkins M.J."/>
        </authorList>
    </citation>
    <scope>NUCLEOTIDE SEQUENCE [LARGE SCALE GENOMIC DNA]</scope>
    <source>
        <strain evidence="2">Athens1014_28</strain>
    </source>
</reference>
<feature type="domain" description="Glycosyl transferase family 1" evidence="1">
    <location>
        <begin position="189"/>
        <end position="339"/>
    </location>
</feature>
<dbReference type="PANTHER" id="PTHR12526:SF584">
    <property type="entry name" value="GLYCOSYLTRANSFERASE"/>
    <property type="match status" value="1"/>
</dbReference>
<name>A0A554LPK5_9BACT</name>
<dbReference type="InterPro" id="IPR001296">
    <property type="entry name" value="Glyco_trans_1"/>
</dbReference>
<protein>
    <recommendedName>
        <fullName evidence="1">Glycosyl transferase family 1 domain-containing protein</fullName>
    </recommendedName>
</protein>
<dbReference type="Proteomes" id="UP000316495">
    <property type="component" value="Unassembled WGS sequence"/>
</dbReference>